<dbReference type="AlphaFoldDB" id="A0A2X1PKI8"/>
<proteinExistence type="predicted"/>
<evidence type="ECO:0000313" key="5">
    <source>
        <dbReference type="EMBL" id="SPX40514.1"/>
    </source>
</evidence>
<keyword evidence="1" id="KW-0805">Transcription regulation</keyword>
<dbReference type="EMBL" id="UASK01000001">
    <property type="protein sequence ID" value="SPX40514.1"/>
    <property type="molecule type" value="Genomic_DNA"/>
</dbReference>
<dbReference type="InterPro" id="IPR018356">
    <property type="entry name" value="Tscrpt_reg_HTH_DeoR_CS"/>
</dbReference>
<evidence type="ECO:0000256" key="2">
    <source>
        <dbReference type="ARBA" id="ARBA00023125"/>
    </source>
</evidence>
<sequence length="56" mass="6546">MNYRDELILQWVNQQGKASVIELAQHCDISVETIRRDLNKLAKQRLIAPNPRRSSE</sequence>
<gene>
    <name evidence="5" type="primary">glpR_1</name>
    <name evidence="5" type="ORF">NCTC11872_00084</name>
</gene>
<dbReference type="InterPro" id="IPR036390">
    <property type="entry name" value="WH_DNA-bd_sf"/>
</dbReference>
<dbReference type="GO" id="GO:0003677">
    <property type="term" value="F:DNA binding"/>
    <property type="evidence" value="ECO:0007669"/>
    <property type="project" value="UniProtKB-KW"/>
</dbReference>
<dbReference type="Gene3D" id="1.10.10.10">
    <property type="entry name" value="Winged helix-like DNA-binding domain superfamily/Winged helix DNA-binding domain"/>
    <property type="match status" value="1"/>
</dbReference>
<dbReference type="Pfam" id="PF08220">
    <property type="entry name" value="HTH_DeoR"/>
    <property type="match status" value="1"/>
</dbReference>
<dbReference type="GO" id="GO:0003700">
    <property type="term" value="F:DNA-binding transcription factor activity"/>
    <property type="evidence" value="ECO:0007669"/>
    <property type="project" value="InterPro"/>
</dbReference>
<dbReference type="SMART" id="SM00420">
    <property type="entry name" value="HTH_DEOR"/>
    <property type="match status" value="1"/>
</dbReference>
<keyword evidence="2 5" id="KW-0238">DNA-binding</keyword>
<feature type="domain" description="HTH deoR-type" evidence="4">
    <location>
        <begin position="1"/>
        <end position="56"/>
    </location>
</feature>
<dbReference type="InterPro" id="IPR001034">
    <property type="entry name" value="DeoR_HTH"/>
</dbReference>
<dbReference type="PRINTS" id="PR00037">
    <property type="entry name" value="HTHLACR"/>
</dbReference>
<evidence type="ECO:0000256" key="1">
    <source>
        <dbReference type="ARBA" id="ARBA00023015"/>
    </source>
</evidence>
<organism evidence="5 6">
    <name type="scientific">Haemophilus influenzae</name>
    <dbReference type="NCBI Taxonomy" id="727"/>
    <lineage>
        <taxon>Bacteria</taxon>
        <taxon>Pseudomonadati</taxon>
        <taxon>Pseudomonadota</taxon>
        <taxon>Gammaproteobacteria</taxon>
        <taxon>Pasteurellales</taxon>
        <taxon>Pasteurellaceae</taxon>
        <taxon>Haemophilus</taxon>
    </lineage>
</organism>
<accession>A0A2X1PKI8</accession>
<dbReference type="SUPFAM" id="SSF46785">
    <property type="entry name" value="Winged helix' DNA-binding domain"/>
    <property type="match status" value="1"/>
</dbReference>
<dbReference type="Proteomes" id="UP000249936">
    <property type="component" value="Unassembled WGS sequence"/>
</dbReference>
<dbReference type="PROSITE" id="PS00894">
    <property type="entry name" value="HTH_DEOR_1"/>
    <property type="match status" value="1"/>
</dbReference>
<reference evidence="5 6" key="1">
    <citation type="submission" date="2018-06" db="EMBL/GenBank/DDBJ databases">
        <authorList>
            <consortium name="Pathogen Informatics"/>
            <person name="Doyle S."/>
        </authorList>
    </citation>
    <scope>NUCLEOTIDE SEQUENCE [LARGE SCALE GENOMIC DNA]</scope>
    <source>
        <strain evidence="5 6">NCTC11872</strain>
    </source>
</reference>
<dbReference type="PROSITE" id="PS51000">
    <property type="entry name" value="HTH_DEOR_2"/>
    <property type="match status" value="1"/>
</dbReference>
<dbReference type="InterPro" id="IPR036388">
    <property type="entry name" value="WH-like_DNA-bd_sf"/>
</dbReference>
<evidence type="ECO:0000256" key="3">
    <source>
        <dbReference type="ARBA" id="ARBA00023163"/>
    </source>
</evidence>
<name>A0A2X1PKI8_HAEIF</name>
<evidence type="ECO:0000313" key="6">
    <source>
        <dbReference type="Proteomes" id="UP000249936"/>
    </source>
</evidence>
<keyword evidence="3" id="KW-0804">Transcription</keyword>
<evidence type="ECO:0000259" key="4">
    <source>
        <dbReference type="PROSITE" id="PS51000"/>
    </source>
</evidence>
<protein>
    <submittedName>
        <fullName evidence="5">DNA-binding transcriptional activator</fullName>
    </submittedName>
</protein>